<evidence type="ECO:0000259" key="1">
    <source>
        <dbReference type="PROSITE" id="PS51707"/>
    </source>
</evidence>
<dbReference type="PROSITE" id="PS51707">
    <property type="entry name" value="CYTH"/>
    <property type="match status" value="1"/>
</dbReference>
<dbReference type="STRING" id="1802399.A3E39_04155"/>
<dbReference type="InterPro" id="IPR033469">
    <property type="entry name" value="CYTH-like_dom_sf"/>
</dbReference>
<dbReference type="EMBL" id="MGEH01000017">
    <property type="protein sequence ID" value="OGL79128.1"/>
    <property type="molecule type" value="Genomic_DNA"/>
</dbReference>
<dbReference type="PANTHER" id="PTHR21028">
    <property type="entry name" value="SI:CH211-156B7.4"/>
    <property type="match status" value="1"/>
</dbReference>
<accession>A0A1F7UN42</accession>
<dbReference type="SUPFAM" id="SSF55154">
    <property type="entry name" value="CYTH-like phosphatases"/>
    <property type="match status" value="1"/>
</dbReference>
<proteinExistence type="predicted"/>
<dbReference type="InterPro" id="IPR008173">
    <property type="entry name" value="Adenylyl_cyclase_CyaB"/>
</dbReference>
<sequence length="182" mass="20925">MELEIRANVRDLKKFTNKLNALVGVRSVELADREVDTYMKHGADTERILIIRIRRKARGAILTFKAKSQGRDISWHDIDIPLAEPDRLEDILIASGYVYVVLIDKLRDAFRYKEYEINLDQIRELGTFVEIAFETPDSIDSTTAEKKTMEMKQILRNLGCIDADIIEVGYVKLMERHIAGGK</sequence>
<dbReference type="InterPro" id="IPR023577">
    <property type="entry name" value="CYTH_domain"/>
</dbReference>
<comment type="caution">
    <text evidence="2">The sequence shown here is derived from an EMBL/GenBank/DDBJ whole genome shotgun (WGS) entry which is preliminary data.</text>
</comment>
<gene>
    <name evidence="2" type="ORF">A3E39_04155</name>
</gene>
<protein>
    <recommendedName>
        <fullName evidence="1">CYTH domain-containing protein</fullName>
    </recommendedName>
</protein>
<evidence type="ECO:0000313" key="3">
    <source>
        <dbReference type="Proteomes" id="UP000176603"/>
    </source>
</evidence>
<feature type="domain" description="CYTH" evidence="1">
    <location>
        <begin position="1"/>
        <end position="176"/>
    </location>
</feature>
<dbReference type="Proteomes" id="UP000176603">
    <property type="component" value="Unassembled WGS sequence"/>
</dbReference>
<dbReference type="Gene3D" id="2.40.320.10">
    <property type="entry name" value="Hypothetical Protein Pfu-838710-001"/>
    <property type="match status" value="1"/>
</dbReference>
<dbReference type="AlphaFoldDB" id="A0A1F7UN42"/>
<name>A0A1F7UN42_9BACT</name>
<organism evidence="2 3">
    <name type="scientific">Candidatus Uhrbacteria bacterium RIFCSPHIGHO2_12_FULL_60_25</name>
    <dbReference type="NCBI Taxonomy" id="1802399"/>
    <lineage>
        <taxon>Bacteria</taxon>
        <taxon>Candidatus Uhriibacteriota</taxon>
    </lineage>
</organism>
<dbReference type="PANTHER" id="PTHR21028:SF2">
    <property type="entry name" value="CYTH DOMAIN-CONTAINING PROTEIN"/>
    <property type="match status" value="1"/>
</dbReference>
<evidence type="ECO:0000313" key="2">
    <source>
        <dbReference type="EMBL" id="OGL79128.1"/>
    </source>
</evidence>
<reference evidence="2 3" key="1">
    <citation type="journal article" date="2016" name="Nat. Commun.">
        <title>Thousands of microbial genomes shed light on interconnected biogeochemical processes in an aquifer system.</title>
        <authorList>
            <person name="Anantharaman K."/>
            <person name="Brown C.T."/>
            <person name="Hug L.A."/>
            <person name="Sharon I."/>
            <person name="Castelle C.J."/>
            <person name="Probst A.J."/>
            <person name="Thomas B.C."/>
            <person name="Singh A."/>
            <person name="Wilkins M.J."/>
            <person name="Karaoz U."/>
            <person name="Brodie E.L."/>
            <person name="Williams K.H."/>
            <person name="Hubbard S.S."/>
            <person name="Banfield J.F."/>
        </authorList>
    </citation>
    <scope>NUCLEOTIDE SEQUENCE [LARGE SCALE GENOMIC DNA]</scope>
</reference>
<dbReference type="Pfam" id="PF01928">
    <property type="entry name" value="CYTH"/>
    <property type="match status" value="1"/>
</dbReference>